<evidence type="ECO:0000313" key="2">
    <source>
        <dbReference type="EMBL" id="CAH1643148.1"/>
    </source>
</evidence>
<name>A0A9P0IAA0_SPOLI</name>
<dbReference type="EMBL" id="LR824534">
    <property type="protein sequence ID" value="CAH1643148.1"/>
    <property type="molecule type" value="Genomic_DNA"/>
</dbReference>
<feature type="chain" id="PRO_5040275149" evidence="1">
    <location>
        <begin position="21"/>
        <end position="103"/>
    </location>
</feature>
<gene>
    <name evidence="2" type="ORF">SPLIT_LOCUS8503</name>
</gene>
<evidence type="ECO:0000313" key="3">
    <source>
        <dbReference type="Proteomes" id="UP001153321"/>
    </source>
</evidence>
<organism evidence="2 3">
    <name type="scientific">Spodoptera littoralis</name>
    <name type="common">Egyptian cotton leafworm</name>
    <dbReference type="NCBI Taxonomy" id="7109"/>
    <lineage>
        <taxon>Eukaryota</taxon>
        <taxon>Metazoa</taxon>
        <taxon>Ecdysozoa</taxon>
        <taxon>Arthropoda</taxon>
        <taxon>Hexapoda</taxon>
        <taxon>Insecta</taxon>
        <taxon>Pterygota</taxon>
        <taxon>Neoptera</taxon>
        <taxon>Endopterygota</taxon>
        <taxon>Lepidoptera</taxon>
        <taxon>Glossata</taxon>
        <taxon>Ditrysia</taxon>
        <taxon>Noctuoidea</taxon>
        <taxon>Noctuidae</taxon>
        <taxon>Amphipyrinae</taxon>
        <taxon>Spodoptera</taxon>
    </lineage>
</organism>
<reference evidence="2" key="1">
    <citation type="submission" date="2022-02" db="EMBL/GenBank/DDBJ databases">
        <authorList>
            <person name="King R."/>
        </authorList>
    </citation>
    <scope>NUCLEOTIDE SEQUENCE</scope>
</reference>
<keyword evidence="3" id="KW-1185">Reference proteome</keyword>
<proteinExistence type="predicted"/>
<dbReference type="AlphaFoldDB" id="A0A9P0IAA0"/>
<accession>A0A9P0IAA0</accession>
<keyword evidence="1" id="KW-0732">Signal</keyword>
<feature type="signal peptide" evidence="1">
    <location>
        <begin position="1"/>
        <end position="20"/>
    </location>
</feature>
<dbReference type="Proteomes" id="UP001153321">
    <property type="component" value="Chromosome 3"/>
</dbReference>
<evidence type="ECO:0000256" key="1">
    <source>
        <dbReference type="SAM" id="SignalP"/>
    </source>
</evidence>
<protein>
    <submittedName>
        <fullName evidence="2">Uncharacterized protein</fullName>
    </submittedName>
</protein>
<sequence length="103" mass="11386">MRSQILYLLLGSCLLAVASAAEPEGTCANVKTIFEKNGMLTAVDLQAQPNSGKFYSSPMVIQWKRQDQAIRVLAIKIDFVLRAQVDARFPNKAYCLIDRPASP</sequence>